<dbReference type="InterPro" id="IPR050810">
    <property type="entry name" value="Bact_Secretion_Sys_Channel"/>
</dbReference>
<feature type="chain" id="PRO_5045034063" evidence="7">
    <location>
        <begin position="21"/>
        <end position="432"/>
    </location>
</feature>
<dbReference type="InterPro" id="IPR049371">
    <property type="entry name" value="GspD-like_N0"/>
</dbReference>
<dbReference type="InterPro" id="IPR004845">
    <property type="entry name" value="T2SS_GspD_CS"/>
</dbReference>
<dbReference type="InterPro" id="IPR001775">
    <property type="entry name" value="GspD/PilQ"/>
</dbReference>
<comment type="similarity">
    <text evidence="5">Belongs to the bacterial secretin family.</text>
</comment>
<dbReference type="Proteomes" id="UP000824976">
    <property type="component" value="Chromosome"/>
</dbReference>
<keyword evidence="2" id="KW-0812">Transmembrane</keyword>
<accession>A0ABX8VX72</accession>
<dbReference type="PANTHER" id="PTHR30332:SF24">
    <property type="entry name" value="SECRETIN GSPD-RELATED"/>
    <property type="match status" value="1"/>
</dbReference>
<evidence type="ECO:0000259" key="8">
    <source>
        <dbReference type="Pfam" id="PF00263"/>
    </source>
</evidence>
<evidence type="ECO:0000256" key="1">
    <source>
        <dbReference type="ARBA" id="ARBA00004370"/>
    </source>
</evidence>
<feature type="signal peptide" evidence="7">
    <location>
        <begin position="1"/>
        <end position="20"/>
    </location>
</feature>
<evidence type="ECO:0000256" key="6">
    <source>
        <dbReference type="RuleBase" id="RU004004"/>
    </source>
</evidence>
<dbReference type="Pfam" id="PF00263">
    <property type="entry name" value="Secretin"/>
    <property type="match status" value="1"/>
</dbReference>
<keyword evidence="13" id="KW-1185">Reference proteome</keyword>
<evidence type="ECO:0000259" key="10">
    <source>
        <dbReference type="Pfam" id="PF21305"/>
    </source>
</evidence>
<dbReference type="PRINTS" id="PR00811">
    <property type="entry name" value="BCTERIALGSPD"/>
</dbReference>
<keyword evidence="3 7" id="KW-0732">Signal</keyword>
<sequence length="432" mass="46287">MRWSNVNLMGLLLLSASAFSQPVEMNNTPVKEFVSWYAKSTGKPIVISPDVTGTINVFSADVSDEQLPAFFTSVLRANGFDLSPGNPSVITKMTHSPYEYPETMNQADYDALKLPPVPAGKSDGTFLNARSDDNLITETYPVNHVRAQDLAPVVDAFLKTTGSTGKAFPFDGANLIAVSASPSQHARLKRFLPDIDKSVDQVFIQSLMFEVSEGESFDFSFASGSQSGHRLAGGVNTDRLSSALSSAGGAFGIFDGNVLALTLRAVQGNSHARVLSTPQILTMSGQKGYISVGQNVPFVTGRVTGEAANVSNPFQTIERHDVGVSLRVSPVVLSSGSLVMNIMSRADSISSQVTTASDIVTNQRQIETTVQIRDGQTLLIGGLLDDRSSSNDSSVPILSSIPLIGRLFTSSSDSTDRRSLFVMLRANIIHRM</sequence>
<dbReference type="Pfam" id="PF21305">
    <property type="entry name" value="type_II_gspD_N0"/>
    <property type="match status" value="1"/>
</dbReference>
<dbReference type="EMBL" id="CP040817">
    <property type="protein sequence ID" value="QYM90994.1"/>
    <property type="molecule type" value="Genomic_DNA"/>
</dbReference>
<feature type="domain" description="Type II/III secretion system secretin-like" evidence="8">
    <location>
        <begin position="265"/>
        <end position="429"/>
    </location>
</feature>
<dbReference type="InterPro" id="IPR038591">
    <property type="entry name" value="NolW-like_sf"/>
</dbReference>
<dbReference type="PROSITE" id="PS00875">
    <property type="entry name" value="T2SP_D"/>
    <property type="match status" value="1"/>
</dbReference>
<dbReference type="Gene3D" id="3.55.50.30">
    <property type="match status" value="1"/>
</dbReference>
<feature type="domain" description="GspD-like N0" evidence="10">
    <location>
        <begin position="24"/>
        <end position="84"/>
    </location>
</feature>
<comment type="subcellular location">
    <subcellularLocation>
        <location evidence="6">Cell outer membrane</location>
    </subcellularLocation>
    <subcellularLocation>
        <location evidence="1">Membrane</location>
    </subcellularLocation>
</comment>
<feature type="domain" description="NolW-like" evidence="9">
    <location>
        <begin position="137"/>
        <end position="201"/>
    </location>
</feature>
<dbReference type="Pfam" id="PF03958">
    <property type="entry name" value="Secretin_N"/>
    <property type="match status" value="1"/>
</dbReference>
<evidence type="ECO:0000256" key="2">
    <source>
        <dbReference type="ARBA" id="ARBA00022692"/>
    </source>
</evidence>
<dbReference type="InterPro" id="IPR005644">
    <property type="entry name" value="NolW-like"/>
</dbReference>
<dbReference type="Gene3D" id="3.30.1370.120">
    <property type="match status" value="1"/>
</dbReference>
<dbReference type="EMBL" id="CP040817">
    <property type="protein sequence ID" value="QYM90983.1"/>
    <property type="molecule type" value="Genomic_DNA"/>
</dbReference>
<evidence type="ECO:0000313" key="13">
    <source>
        <dbReference type="Proteomes" id="UP000824976"/>
    </source>
</evidence>
<dbReference type="PANTHER" id="PTHR30332">
    <property type="entry name" value="PROBABLE GENERAL SECRETION PATHWAY PROTEIN D"/>
    <property type="match status" value="1"/>
</dbReference>
<proteinExistence type="inferred from homology"/>
<dbReference type="InterPro" id="IPR004846">
    <property type="entry name" value="T2SS/T3SS_dom"/>
</dbReference>
<keyword evidence="6" id="KW-0813">Transport</keyword>
<evidence type="ECO:0000256" key="5">
    <source>
        <dbReference type="RuleBase" id="RU004003"/>
    </source>
</evidence>
<evidence type="ECO:0000313" key="11">
    <source>
        <dbReference type="EMBL" id="QYM90983.1"/>
    </source>
</evidence>
<dbReference type="PRINTS" id="PR01032">
    <property type="entry name" value="PHAGEIV"/>
</dbReference>
<evidence type="ECO:0000256" key="4">
    <source>
        <dbReference type="ARBA" id="ARBA00023136"/>
    </source>
</evidence>
<evidence type="ECO:0000256" key="7">
    <source>
        <dbReference type="SAM" id="SignalP"/>
    </source>
</evidence>
<keyword evidence="4" id="KW-0472">Membrane</keyword>
<dbReference type="RefSeq" id="WP_220177785.1">
    <property type="nucleotide sequence ID" value="NZ_CP040817.1"/>
</dbReference>
<protein>
    <submittedName>
        <fullName evidence="11">General secretion pathway protein GspD</fullName>
    </submittedName>
</protein>
<name>A0ABX8VX72_9GAMM</name>
<organism evidence="11 13">
    <name type="scientific">Dickeya zeae</name>
    <dbReference type="NCBI Taxonomy" id="204042"/>
    <lineage>
        <taxon>Bacteria</taxon>
        <taxon>Pseudomonadati</taxon>
        <taxon>Pseudomonadota</taxon>
        <taxon>Gammaproteobacteria</taxon>
        <taxon>Enterobacterales</taxon>
        <taxon>Pectobacteriaceae</taxon>
        <taxon>Dickeya</taxon>
    </lineage>
</organism>
<evidence type="ECO:0000259" key="9">
    <source>
        <dbReference type="Pfam" id="PF03958"/>
    </source>
</evidence>
<evidence type="ECO:0000256" key="3">
    <source>
        <dbReference type="ARBA" id="ARBA00022729"/>
    </source>
</evidence>
<reference evidence="11 13" key="1">
    <citation type="submission" date="2019-06" db="EMBL/GenBank/DDBJ databases">
        <title>Complete genome of Dickeya zeae PL65.</title>
        <authorList>
            <person name="Boluk G."/>
            <person name="Arif M."/>
        </authorList>
    </citation>
    <scope>NUCLEOTIDE SEQUENCE [LARGE SCALE GENOMIC DNA]</scope>
    <source>
        <strain evidence="11 13">PL65</strain>
    </source>
</reference>
<gene>
    <name evidence="11" type="ORF">FGI21_03430</name>
    <name evidence="12" type="ORF">FGI21_03485</name>
</gene>
<evidence type="ECO:0000313" key="12">
    <source>
        <dbReference type="EMBL" id="QYM90994.1"/>
    </source>
</evidence>